<evidence type="ECO:0000313" key="1">
    <source>
        <dbReference type="EMBL" id="RMZ96795.1"/>
    </source>
</evidence>
<reference evidence="1 2" key="1">
    <citation type="journal article" date="2018" name="Sci. Rep.">
        <title>Genomic signatures of local adaptation to the degree of environmental predictability in rotifers.</title>
        <authorList>
            <person name="Franch-Gras L."/>
            <person name="Hahn C."/>
            <person name="Garcia-Roger E.M."/>
            <person name="Carmona M.J."/>
            <person name="Serra M."/>
            <person name="Gomez A."/>
        </authorList>
    </citation>
    <scope>NUCLEOTIDE SEQUENCE [LARGE SCALE GENOMIC DNA]</scope>
    <source>
        <strain evidence="1">HYR1</strain>
    </source>
</reference>
<dbReference type="Proteomes" id="UP000276133">
    <property type="component" value="Unassembled WGS sequence"/>
</dbReference>
<organism evidence="1 2">
    <name type="scientific">Brachionus plicatilis</name>
    <name type="common">Marine rotifer</name>
    <name type="synonym">Brachionus muelleri</name>
    <dbReference type="NCBI Taxonomy" id="10195"/>
    <lineage>
        <taxon>Eukaryota</taxon>
        <taxon>Metazoa</taxon>
        <taxon>Spiralia</taxon>
        <taxon>Gnathifera</taxon>
        <taxon>Rotifera</taxon>
        <taxon>Eurotatoria</taxon>
        <taxon>Monogononta</taxon>
        <taxon>Pseudotrocha</taxon>
        <taxon>Ploima</taxon>
        <taxon>Brachionidae</taxon>
        <taxon>Brachionus</taxon>
    </lineage>
</organism>
<evidence type="ECO:0000313" key="2">
    <source>
        <dbReference type="Proteomes" id="UP000276133"/>
    </source>
</evidence>
<comment type="caution">
    <text evidence="1">The sequence shown here is derived from an EMBL/GenBank/DDBJ whole genome shotgun (WGS) entry which is preliminary data.</text>
</comment>
<dbReference type="AlphaFoldDB" id="A0A3M7PCF6"/>
<accession>A0A3M7PCF6</accession>
<protein>
    <submittedName>
        <fullName evidence="1">Uncharacterized protein</fullName>
    </submittedName>
</protein>
<gene>
    <name evidence="1" type="ORF">BpHYR1_038229</name>
</gene>
<name>A0A3M7PCF6_BRAPC</name>
<dbReference type="EMBL" id="REGN01011901">
    <property type="protein sequence ID" value="RMZ96795.1"/>
    <property type="molecule type" value="Genomic_DNA"/>
</dbReference>
<proteinExistence type="predicted"/>
<sequence>MLHLQIFPIRFLAQKRKNLIWRMMNGLWLNLHEFCGNFDESQKVTIMKKRIRSVRLKGIIYTKGSSASA</sequence>
<keyword evidence="2" id="KW-1185">Reference proteome</keyword>